<evidence type="ECO:0000313" key="2">
    <source>
        <dbReference type="EMBL" id="MCG2617524.1"/>
    </source>
</evidence>
<evidence type="ECO:0000256" key="1">
    <source>
        <dbReference type="SAM" id="Phobius"/>
    </source>
</evidence>
<sequence length="65" mass="7045">MLSNVGLNRLIILGFMAMVGFAMAKSIQSGSSLGLVLCITSLGAAVYFLYLLAKMKQEMEAEENR</sequence>
<reference evidence="2" key="1">
    <citation type="submission" date="2022-01" db="EMBL/GenBank/DDBJ databases">
        <authorList>
            <person name="Jo J.-H."/>
            <person name="Im W.-T."/>
        </authorList>
    </citation>
    <scope>NUCLEOTIDE SEQUENCE</scope>
    <source>
        <strain evidence="2">NA20</strain>
    </source>
</reference>
<dbReference type="RefSeq" id="WP_237876298.1">
    <property type="nucleotide sequence ID" value="NZ_JAKLTR010000022.1"/>
</dbReference>
<dbReference type="EMBL" id="JAKLTR010000022">
    <property type="protein sequence ID" value="MCG2617524.1"/>
    <property type="molecule type" value="Genomic_DNA"/>
</dbReference>
<keyword evidence="1" id="KW-0472">Membrane</keyword>
<keyword evidence="1" id="KW-0812">Transmembrane</keyword>
<feature type="transmembrane region" description="Helical" evidence="1">
    <location>
        <begin position="7"/>
        <end position="27"/>
    </location>
</feature>
<name>A0ABS9KYV8_9BACT</name>
<dbReference type="Proteomes" id="UP001165367">
    <property type="component" value="Unassembled WGS sequence"/>
</dbReference>
<proteinExistence type="predicted"/>
<accession>A0ABS9KYV8</accession>
<feature type="transmembrane region" description="Helical" evidence="1">
    <location>
        <begin position="33"/>
        <end position="53"/>
    </location>
</feature>
<evidence type="ECO:0000313" key="3">
    <source>
        <dbReference type="Proteomes" id="UP001165367"/>
    </source>
</evidence>
<keyword evidence="3" id="KW-1185">Reference proteome</keyword>
<protein>
    <submittedName>
        <fullName evidence="2">Uncharacterized protein</fullName>
    </submittedName>
</protein>
<gene>
    <name evidence="2" type="ORF">LZZ85_24710</name>
</gene>
<keyword evidence="1" id="KW-1133">Transmembrane helix</keyword>
<organism evidence="2 3">
    <name type="scientific">Terrimonas ginsenosidimutans</name>
    <dbReference type="NCBI Taxonomy" id="2908004"/>
    <lineage>
        <taxon>Bacteria</taxon>
        <taxon>Pseudomonadati</taxon>
        <taxon>Bacteroidota</taxon>
        <taxon>Chitinophagia</taxon>
        <taxon>Chitinophagales</taxon>
        <taxon>Chitinophagaceae</taxon>
        <taxon>Terrimonas</taxon>
    </lineage>
</organism>
<comment type="caution">
    <text evidence="2">The sequence shown here is derived from an EMBL/GenBank/DDBJ whole genome shotgun (WGS) entry which is preliminary data.</text>
</comment>